<dbReference type="Proteomes" id="UP000554235">
    <property type="component" value="Unassembled WGS sequence"/>
</dbReference>
<comment type="caution">
    <text evidence="1">The sequence shown here is derived from an EMBL/GenBank/DDBJ whole genome shotgun (WGS) entry which is preliminary data.</text>
</comment>
<sequence length="317" mass="35124">MPHAKTVASERDMKLDTGLAINSKFRLLTHMTEFLKANHEPVDGLGEIWNDVVKNMKEVIGPYHSRTLQAKLDVVRFFQSGDGDKVKALVAEIQEKLGDDRLPAKTSLASILFRCGHLEEAASLLDSFIDEAFRSDGSAGNITHTAVWYRARVFASLGQLEEALALIRERLRVQGHEKAEFEVSRLTWFAGNLTAAAGNDGEALGLWAIFLHKAKSLWGDDHAITLEHQGDCERAKECIYSGRSVHEDNLEVKRYKEAADKRKNETLGGPPETITTSVRVTNILNQYSKGQVQLDSLAGHGLSFQLSSRTGRLASLN</sequence>
<proteinExistence type="predicted"/>
<gene>
    <name evidence="1" type="ORF">FALBO_5741</name>
</gene>
<keyword evidence="2" id="KW-1185">Reference proteome</keyword>
<dbReference type="InterPro" id="IPR011990">
    <property type="entry name" value="TPR-like_helical_dom_sf"/>
</dbReference>
<dbReference type="Gene3D" id="1.25.40.10">
    <property type="entry name" value="Tetratricopeptide repeat domain"/>
    <property type="match status" value="1"/>
</dbReference>
<name>A0A8H4PCE5_9HYPO</name>
<reference evidence="1 2" key="1">
    <citation type="submission" date="2020-01" db="EMBL/GenBank/DDBJ databases">
        <title>Identification and distribution of gene clusters putatively required for synthesis of sphingolipid metabolism inhibitors in phylogenetically diverse species of the filamentous fungus Fusarium.</title>
        <authorList>
            <person name="Kim H.-S."/>
            <person name="Busman M."/>
            <person name="Brown D.W."/>
            <person name="Divon H."/>
            <person name="Uhlig S."/>
            <person name="Proctor R.H."/>
        </authorList>
    </citation>
    <scope>NUCLEOTIDE SEQUENCE [LARGE SCALE GENOMIC DNA]</scope>
    <source>
        <strain evidence="1 2">NRRL 20459</strain>
    </source>
</reference>
<dbReference type="SUPFAM" id="SSF48452">
    <property type="entry name" value="TPR-like"/>
    <property type="match status" value="1"/>
</dbReference>
<evidence type="ECO:0000313" key="2">
    <source>
        <dbReference type="Proteomes" id="UP000554235"/>
    </source>
</evidence>
<dbReference type="AlphaFoldDB" id="A0A8H4PCE5"/>
<dbReference type="OrthoDB" id="427518at2759"/>
<evidence type="ECO:0000313" key="1">
    <source>
        <dbReference type="EMBL" id="KAF4467385.1"/>
    </source>
</evidence>
<dbReference type="EMBL" id="JAADYS010000754">
    <property type="protein sequence ID" value="KAF4467385.1"/>
    <property type="molecule type" value="Genomic_DNA"/>
</dbReference>
<protein>
    <submittedName>
        <fullName evidence="1">Uncharacterized protein</fullName>
    </submittedName>
</protein>
<accession>A0A8H4PCE5</accession>
<organism evidence="1 2">
    <name type="scientific">Fusarium albosuccineum</name>
    <dbReference type="NCBI Taxonomy" id="1237068"/>
    <lineage>
        <taxon>Eukaryota</taxon>
        <taxon>Fungi</taxon>
        <taxon>Dikarya</taxon>
        <taxon>Ascomycota</taxon>
        <taxon>Pezizomycotina</taxon>
        <taxon>Sordariomycetes</taxon>
        <taxon>Hypocreomycetidae</taxon>
        <taxon>Hypocreales</taxon>
        <taxon>Nectriaceae</taxon>
        <taxon>Fusarium</taxon>
        <taxon>Fusarium decemcellulare species complex</taxon>
    </lineage>
</organism>